<accession>A0A917VY31</accession>
<evidence type="ECO:0000313" key="1">
    <source>
        <dbReference type="EMBL" id="GGL44006.1"/>
    </source>
</evidence>
<comment type="caution">
    <text evidence="1">The sequence shown here is derived from an EMBL/GenBank/DDBJ whole genome shotgun (WGS) entry which is preliminary data.</text>
</comment>
<evidence type="ECO:0000313" key="2">
    <source>
        <dbReference type="Proteomes" id="UP000638263"/>
    </source>
</evidence>
<dbReference type="Proteomes" id="UP000638263">
    <property type="component" value="Unassembled WGS sequence"/>
</dbReference>
<dbReference type="AlphaFoldDB" id="A0A917VY31"/>
<gene>
    <name evidence="1" type="ORF">GCM10011588_68450</name>
</gene>
<proteinExistence type="predicted"/>
<name>A0A917VY31_9NOCA</name>
<dbReference type="EMBL" id="BMMH01000035">
    <property type="protein sequence ID" value="GGL44006.1"/>
    <property type="molecule type" value="Genomic_DNA"/>
</dbReference>
<reference evidence="1" key="1">
    <citation type="journal article" date="2014" name="Int. J. Syst. Evol. Microbiol.">
        <title>Complete genome sequence of Corynebacterium casei LMG S-19264T (=DSM 44701T), isolated from a smear-ripened cheese.</title>
        <authorList>
            <consortium name="US DOE Joint Genome Institute (JGI-PGF)"/>
            <person name="Walter F."/>
            <person name="Albersmeier A."/>
            <person name="Kalinowski J."/>
            <person name="Ruckert C."/>
        </authorList>
    </citation>
    <scope>NUCLEOTIDE SEQUENCE</scope>
    <source>
        <strain evidence="1">CGMCC 4.3508</strain>
    </source>
</reference>
<reference evidence="1" key="2">
    <citation type="submission" date="2020-09" db="EMBL/GenBank/DDBJ databases">
        <authorList>
            <person name="Sun Q."/>
            <person name="Zhou Y."/>
        </authorList>
    </citation>
    <scope>NUCLEOTIDE SEQUENCE</scope>
    <source>
        <strain evidence="1">CGMCC 4.3508</strain>
    </source>
</reference>
<protein>
    <submittedName>
        <fullName evidence="1">Uncharacterized protein</fullName>
    </submittedName>
</protein>
<organism evidence="1 2">
    <name type="scientific">Nocardia jinanensis</name>
    <dbReference type="NCBI Taxonomy" id="382504"/>
    <lineage>
        <taxon>Bacteria</taxon>
        <taxon>Bacillati</taxon>
        <taxon>Actinomycetota</taxon>
        <taxon>Actinomycetes</taxon>
        <taxon>Mycobacteriales</taxon>
        <taxon>Nocardiaceae</taxon>
        <taxon>Nocardia</taxon>
    </lineage>
</organism>
<sequence>MNISLDDDLADRLRTASDGRPSEYIARAIRARMVEDELRALPDAEADWHAEAEQSAESLFEAR</sequence>
<keyword evidence="2" id="KW-1185">Reference proteome</keyword>